<feature type="non-terminal residue" evidence="1">
    <location>
        <position position="1"/>
    </location>
</feature>
<dbReference type="Proteomes" id="UP000011014">
    <property type="component" value="Unassembled WGS sequence"/>
</dbReference>
<proteinExistence type="predicted"/>
<reference evidence="1" key="1">
    <citation type="journal article" date="2010" name="Science">
        <title>Plasticity of animal genome architecture unmasked by rapid evolution of a pelagic tunicate.</title>
        <authorList>
            <person name="Denoeud F."/>
            <person name="Henriet S."/>
            <person name="Mungpakdee S."/>
            <person name="Aury J.M."/>
            <person name="Da Silva C."/>
            <person name="Brinkmann H."/>
            <person name="Mikhaleva J."/>
            <person name="Olsen L.C."/>
            <person name="Jubin C."/>
            <person name="Canestro C."/>
            <person name="Bouquet J.M."/>
            <person name="Danks G."/>
            <person name="Poulain J."/>
            <person name="Campsteijn C."/>
            <person name="Adamski M."/>
            <person name="Cross I."/>
            <person name="Yadetie F."/>
            <person name="Muffato M."/>
            <person name="Louis A."/>
            <person name="Butcher S."/>
            <person name="Tsagkogeorga G."/>
            <person name="Konrad A."/>
            <person name="Singh S."/>
            <person name="Jensen M.F."/>
            <person name="Cong E.H."/>
            <person name="Eikeseth-Otteraa H."/>
            <person name="Noel B."/>
            <person name="Anthouard V."/>
            <person name="Porcel B.M."/>
            <person name="Kachouri-Lafond R."/>
            <person name="Nishino A."/>
            <person name="Ugolini M."/>
            <person name="Chourrout P."/>
            <person name="Nishida H."/>
            <person name="Aasland R."/>
            <person name="Huzurbazar S."/>
            <person name="Westhof E."/>
            <person name="Delsuc F."/>
            <person name="Lehrach H."/>
            <person name="Reinhardt R."/>
            <person name="Weissenbach J."/>
            <person name="Roy S.W."/>
            <person name="Artiguenave F."/>
            <person name="Postlethwait J.H."/>
            <person name="Manak J.R."/>
            <person name="Thompson E.M."/>
            <person name="Jaillon O."/>
            <person name="Du Pasquier L."/>
            <person name="Boudinot P."/>
            <person name="Liberles D.A."/>
            <person name="Volff J.N."/>
            <person name="Philippe H."/>
            <person name="Lenhard B."/>
            <person name="Roest Crollius H."/>
            <person name="Wincker P."/>
            <person name="Chourrout D."/>
        </authorList>
    </citation>
    <scope>NUCLEOTIDE SEQUENCE [LARGE SCALE GENOMIC DNA]</scope>
</reference>
<accession>E4Z475</accession>
<organism evidence="1">
    <name type="scientific">Oikopleura dioica</name>
    <name type="common">Tunicate</name>
    <dbReference type="NCBI Taxonomy" id="34765"/>
    <lineage>
        <taxon>Eukaryota</taxon>
        <taxon>Metazoa</taxon>
        <taxon>Chordata</taxon>
        <taxon>Tunicata</taxon>
        <taxon>Appendicularia</taxon>
        <taxon>Copelata</taxon>
        <taxon>Oikopleuridae</taxon>
        <taxon>Oikopleura</taxon>
    </lineage>
</organism>
<name>E4Z475_OIKDI</name>
<protein>
    <submittedName>
        <fullName evidence="1">Uncharacterized protein</fullName>
    </submittedName>
</protein>
<sequence>ELPSILKLLRLRIHYPMFNERPTASYNTAPCFDLSGPFSDFSRSFNSVQFADEDLDCGKECIDTAECFKVNRCLHLTMSKMRKLGK</sequence>
<gene>
    <name evidence="1" type="ORF">GSOID_T00026203001</name>
</gene>
<dbReference type="EMBL" id="FN657224">
    <property type="protein sequence ID" value="CBY42503.1"/>
    <property type="molecule type" value="Genomic_DNA"/>
</dbReference>
<evidence type="ECO:0000313" key="1">
    <source>
        <dbReference type="EMBL" id="CBY42503.1"/>
    </source>
</evidence>
<dbReference type="AlphaFoldDB" id="E4Z475"/>